<dbReference type="InterPro" id="IPR007138">
    <property type="entry name" value="ABM_dom"/>
</dbReference>
<comment type="caution">
    <text evidence="2">The sequence shown here is derived from an EMBL/GenBank/DDBJ whole genome shotgun (WGS) entry which is preliminary data.</text>
</comment>
<gene>
    <name evidence="2" type="ORF">QM524_15550</name>
</gene>
<proteinExistence type="predicted"/>
<name>A0ABT6YAP0_9BACT</name>
<dbReference type="PROSITE" id="PS51725">
    <property type="entry name" value="ABM"/>
    <property type="match status" value="1"/>
</dbReference>
<keyword evidence="2" id="KW-0560">Oxidoreductase</keyword>
<organism evidence="2 3">
    <name type="scientific">Flectobacillus roseus</name>
    <dbReference type="NCBI Taxonomy" id="502259"/>
    <lineage>
        <taxon>Bacteria</taxon>
        <taxon>Pseudomonadati</taxon>
        <taxon>Bacteroidota</taxon>
        <taxon>Cytophagia</taxon>
        <taxon>Cytophagales</taxon>
        <taxon>Flectobacillaceae</taxon>
        <taxon>Flectobacillus</taxon>
    </lineage>
</organism>
<evidence type="ECO:0000259" key="1">
    <source>
        <dbReference type="PROSITE" id="PS51725"/>
    </source>
</evidence>
<evidence type="ECO:0000313" key="3">
    <source>
        <dbReference type="Proteomes" id="UP001236507"/>
    </source>
</evidence>
<dbReference type="Pfam" id="PF03992">
    <property type="entry name" value="ABM"/>
    <property type="match status" value="1"/>
</dbReference>
<dbReference type="Proteomes" id="UP001236507">
    <property type="component" value="Unassembled WGS sequence"/>
</dbReference>
<evidence type="ECO:0000313" key="2">
    <source>
        <dbReference type="EMBL" id="MDI9860630.1"/>
    </source>
</evidence>
<dbReference type="RefSeq" id="WP_283345277.1">
    <property type="nucleotide sequence ID" value="NZ_JASHIF010000012.1"/>
</dbReference>
<sequence length="98" mass="11925">MIIRMVRMTFQEDKVDDFLEIFNTSKNKIRHFEGCHHLEFLKDANQPNVFMTYSYWESEKHLNQYRDSELFQKTWVATKALFKEKPIAFSSERVEIIE</sequence>
<dbReference type="GO" id="GO:0004497">
    <property type="term" value="F:monooxygenase activity"/>
    <property type="evidence" value="ECO:0007669"/>
    <property type="project" value="UniProtKB-KW"/>
</dbReference>
<dbReference type="SUPFAM" id="SSF54909">
    <property type="entry name" value="Dimeric alpha+beta barrel"/>
    <property type="match status" value="1"/>
</dbReference>
<dbReference type="EMBL" id="JASHIF010000012">
    <property type="protein sequence ID" value="MDI9860630.1"/>
    <property type="molecule type" value="Genomic_DNA"/>
</dbReference>
<dbReference type="Gene3D" id="3.30.70.100">
    <property type="match status" value="1"/>
</dbReference>
<keyword evidence="3" id="KW-1185">Reference proteome</keyword>
<reference evidence="2 3" key="1">
    <citation type="submission" date="2023-05" db="EMBL/GenBank/DDBJ databases">
        <title>Novel species of genus Flectobacillus isolated from stream in China.</title>
        <authorList>
            <person name="Lu H."/>
        </authorList>
    </citation>
    <scope>NUCLEOTIDE SEQUENCE [LARGE SCALE GENOMIC DNA]</scope>
    <source>
        <strain evidence="2 3">KCTC 42575</strain>
    </source>
</reference>
<accession>A0ABT6YAP0</accession>
<keyword evidence="2" id="KW-0503">Monooxygenase</keyword>
<protein>
    <submittedName>
        <fullName evidence="2">Antibiotic biosynthesis monooxygenase family protein</fullName>
    </submittedName>
</protein>
<dbReference type="InterPro" id="IPR011008">
    <property type="entry name" value="Dimeric_a/b-barrel"/>
</dbReference>
<feature type="domain" description="ABM" evidence="1">
    <location>
        <begin position="2"/>
        <end position="93"/>
    </location>
</feature>